<dbReference type="GO" id="GO:0016757">
    <property type="term" value="F:glycosyltransferase activity"/>
    <property type="evidence" value="ECO:0007669"/>
    <property type="project" value="InterPro"/>
</dbReference>
<keyword evidence="1 4" id="KW-0808">Transferase</keyword>
<gene>
    <name evidence="4" type="ORF">UW23_C0011G0012</name>
</gene>
<proteinExistence type="predicted"/>
<protein>
    <submittedName>
        <fullName evidence="4">Glycosyl transferase group 1</fullName>
    </submittedName>
</protein>
<dbReference type="EMBL" id="LCHN01000011">
    <property type="protein sequence ID" value="KKT35775.1"/>
    <property type="molecule type" value="Genomic_DNA"/>
</dbReference>
<name>A0A0G1GML6_9BACT</name>
<dbReference type="InterPro" id="IPR001296">
    <property type="entry name" value="Glyco_trans_1"/>
</dbReference>
<dbReference type="Gene3D" id="3.40.50.2000">
    <property type="entry name" value="Glycogen Phosphorylase B"/>
    <property type="match status" value="2"/>
</dbReference>
<dbReference type="AlphaFoldDB" id="A0A0G1GML6"/>
<dbReference type="PANTHER" id="PTHR46401:SF2">
    <property type="entry name" value="GLYCOSYLTRANSFERASE WBBK-RELATED"/>
    <property type="match status" value="1"/>
</dbReference>
<dbReference type="InterPro" id="IPR028098">
    <property type="entry name" value="Glyco_trans_4-like_N"/>
</dbReference>
<dbReference type="PANTHER" id="PTHR46401">
    <property type="entry name" value="GLYCOSYLTRANSFERASE WBBK-RELATED"/>
    <property type="match status" value="1"/>
</dbReference>
<sequence length="371" mass="42189">MKIALVHDYIKEFGGAERVLRVLSDMYPNAPIYTAFRLKGSSCDLAFSDRKIVESKWALLIKYGNLYSPLRFLLPLIWRSIDLRGYDLVITSCSSYIARGFRVDDGATVIAYCHTPPRNLYGYETSIHLMKYWIVRVYATVVNHFLRIFDLWSAGRVDKWIANSQNVAGRIWKFYRKEAEVIYPPVEVENLIKESEGEKKDDYFLIVSRLVGAKGLVESAQAARRLGFRLKIVGEAVGFSKVGDELKKYREVELVGRVEDKELYKLYAGAKGFIALARDEDFGITPVEAMAAGTPVIAFNGGGFKETVVDGKTGILIDGTDEKTIETAMGRFSNIKWKREVLISQARKFSKETFIKNIRKVVEETLRDENK</sequence>
<feature type="domain" description="Glycosyltransferase subfamily 4-like N-terminal" evidence="3">
    <location>
        <begin position="14"/>
        <end position="189"/>
    </location>
</feature>
<dbReference type="SUPFAM" id="SSF53756">
    <property type="entry name" value="UDP-Glycosyltransferase/glycogen phosphorylase"/>
    <property type="match status" value="1"/>
</dbReference>
<accession>A0A0G1GML6</accession>
<evidence type="ECO:0000259" key="3">
    <source>
        <dbReference type="Pfam" id="PF13439"/>
    </source>
</evidence>
<comment type="caution">
    <text evidence="4">The sequence shown here is derived from an EMBL/GenBank/DDBJ whole genome shotgun (WGS) entry which is preliminary data.</text>
</comment>
<feature type="domain" description="Glycosyl transferase family 1" evidence="2">
    <location>
        <begin position="191"/>
        <end position="348"/>
    </location>
</feature>
<dbReference type="Pfam" id="PF00534">
    <property type="entry name" value="Glycos_transf_1"/>
    <property type="match status" value="1"/>
</dbReference>
<dbReference type="Proteomes" id="UP000034069">
    <property type="component" value="Unassembled WGS sequence"/>
</dbReference>
<evidence type="ECO:0000256" key="1">
    <source>
        <dbReference type="ARBA" id="ARBA00022679"/>
    </source>
</evidence>
<dbReference type="PATRIC" id="fig|1618376.3.peg.374"/>
<reference evidence="4 5" key="1">
    <citation type="journal article" date="2015" name="Nature">
        <title>rRNA introns, odd ribosomes, and small enigmatic genomes across a large radiation of phyla.</title>
        <authorList>
            <person name="Brown C.T."/>
            <person name="Hug L.A."/>
            <person name="Thomas B.C."/>
            <person name="Sharon I."/>
            <person name="Castelle C.J."/>
            <person name="Singh A."/>
            <person name="Wilkins M.J."/>
            <person name="Williams K.H."/>
            <person name="Banfield J.F."/>
        </authorList>
    </citation>
    <scope>NUCLEOTIDE SEQUENCE [LARGE SCALE GENOMIC DNA]</scope>
</reference>
<evidence type="ECO:0000313" key="4">
    <source>
        <dbReference type="EMBL" id="KKT35775.1"/>
    </source>
</evidence>
<organism evidence="4 5">
    <name type="scientific">Candidatus Collierbacteria bacterium GW2011_GWA1_44_12</name>
    <dbReference type="NCBI Taxonomy" id="1618376"/>
    <lineage>
        <taxon>Bacteria</taxon>
        <taxon>Candidatus Collieribacteriota</taxon>
    </lineage>
</organism>
<evidence type="ECO:0000259" key="2">
    <source>
        <dbReference type="Pfam" id="PF00534"/>
    </source>
</evidence>
<dbReference type="Pfam" id="PF13439">
    <property type="entry name" value="Glyco_transf_4"/>
    <property type="match status" value="1"/>
</dbReference>
<evidence type="ECO:0000313" key="5">
    <source>
        <dbReference type="Proteomes" id="UP000034069"/>
    </source>
</evidence>